<gene>
    <name evidence="2" type="ORF">ACFSSA_08475</name>
</gene>
<proteinExistence type="predicted"/>
<evidence type="ECO:0000259" key="1">
    <source>
        <dbReference type="PROSITE" id="PS50206"/>
    </source>
</evidence>
<dbReference type="SMART" id="SM00450">
    <property type="entry name" value="RHOD"/>
    <property type="match status" value="1"/>
</dbReference>
<comment type="caution">
    <text evidence="2">The sequence shown here is derived from an EMBL/GenBank/DDBJ whole genome shotgun (WGS) entry which is preliminary data.</text>
</comment>
<dbReference type="RefSeq" id="WP_386819998.1">
    <property type="nucleotide sequence ID" value="NZ_JBHUIT010000012.1"/>
</dbReference>
<name>A0ABW5D6H9_9BACT</name>
<keyword evidence="3" id="KW-1185">Reference proteome</keyword>
<dbReference type="PROSITE" id="PS50206">
    <property type="entry name" value="RHODANESE_3"/>
    <property type="match status" value="1"/>
</dbReference>
<dbReference type="EMBL" id="JBHUIT010000012">
    <property type="protein sequence ID" value="MFD2256708.1"/>
    <property type="molecule type" value="Genomic_DNA"/>
</dbReference>
<dbReference type="PANTHER" id="PTHR43031:SF1">
    <property type="entry name" value="PYRIDINE NUCLEOTIDE-DISULPHIDE OXIDOREDUCTASE"/>
    <property type="match status" value="1"/>
</dbReference>
<organism evidence="2 3">
    <name type="scientific">Luteolibacter algae</name>
    <dbReference type="NCBI Taxonomy" id="454151"/>
    <lineage>
        <taxon>Bacteria</taxon>
        <taxon>Pseudomonadati</taxon>
        <taxon>Verrucomicrobiota</taxon>
        <taxon>Verrucomicrobiia</taxon>
        <taxon>Verrucomicrobiales</taxon>
        <taxon>Verrucomicrobiaceae</taxon>
        <taxon>Luteolibacter</taxon>
    </lineage>
</organism>
<dbReference type="Proteomes" id="UP001597375">
    <property type="component" value="Unassembled WGS sequence"/>
</dbReference>
<dbReference type="PANTHER" id="PTHR43031">
    <property type="entry name" value="FAD-DEPENDENT OXIDOREDUCTASE"/>
    <property type="match status" value="1"/>
</dbReference>
<protein>
    <submittedName>
        <fullName evidence="2">Rhodanese-like domain-containing protein</fullName>
    </submittedName>
</protein>
<reference evidence="3" key="1">
    <citation type="journal article" date="2019" name="Int. J. Syst. Evol. Microbiol.">
        <title>The Global Catalogue of Microorganisms (GCM) 10K type strain sequencing project: providing services to taxonomists for standard genome sequencing and annotation.</title>
        <authorList>
            <consortium name="The Broad Institute Genomics Platform"/>
            <consortium name="The Broad Institute Genome Sequencing Center for Infectious Disease"/>
            <person name="Wu L."/>
            <person name="Ma J."/>
        </authorList>
    </citation>
    <scope>NUCLEOTIDE SEQUENCE [LARGE SCALE GENOMIC DNA]</scope>
    <source>
        <strain evidence="3">CGMCC 4.7106</strain>
    </source>
</reference>
<dbReference type="SUPFAM" id="SSF52821">
    <property type="entry name" value="Rhodanese/Cell cycle control phosphatase"/>
    <property type="match status" value="1"/>
</dbReference>
<dbReference type="Pfam" id="PF00581">
    <property type="entry name" value="Rhodanese"/>
    <property type="match status" value="1"/>
</dbReference>
<accession>A0ABW5D6H9</accession>
<dbReference type="InterPro" id="IPR036873">
    <property type="entry name" value="Rhodanese-like_dom_sf"/>
</dbReference>
<evidence type="ECO:0000313" key="3">
    <source>
        <dbReference type="Proteomes" id="UP001597375"/>
    </source>
</evidence>
<dbReference type="InterPro" id="IPR001763">
    <property type="entry name" value="Rhodanese-like_dom"/>
</dbReference>
<dbReference type="InterPro" id="IPR050229">
    <property type="entry name" value="GlpE_sulfurtransferase"/>
</dbReference>
<dbReference type="CDD" id="cd00158">
    <property type="entry name" value="RHOD"/>
    <property type="match status" value="1"/>
</dbReference>
<evidence type="ECO:0000313" key="2">
    <source>
        <dbReference type="EMBL" id="MFD2256708.1"/>
    </source>
</evidence>
<sequence>MNPNFRILSSCGLTSILLTFMGLISITFAAEVTKLTPAEAMDQIKEGKAVLVDVREPSEWAESGVAEPAKLLAKSDFDGARKLWKPFLQKNKDKKIIVYCRSGARAGAVANALAEEGIDVANSGSLQNWIDAGLPIRKAEKK</sequence>
<feature type="domain" description="Rhodanese" evidence="1">
    <location>
        <begin position="45"/>
        <end position="138"/>
    </location>
</feature>
<dbReference type="Gene3D" id="3.40.250.10">
    <property type="entry name" value="Rhodanese-like domain"/>
    <property type="match status" value="1"/>
</dbReference>